<dbReference type="InterPro" id="IPR011146">
    <property type="entry name" value="HIT-like"/>
</dbReference>
<evidence type="ECO:0000259" key="16">
    <source>
        <dbReference type="PROSITE" id="PS51084"/>
    </source>
</evidence>
<evidence type="ECO:0000256" key="1">
    <source>
        <dbReference type="ARBA" id="ARBA00001936"/>
    </source>
</evidence>
<dbReference type="Gene3D" id="3.30.428.10">
    <property type="entry name" value="HIT-like"/>
    <property type="match status" value="1"/>
</dbReference>
<dbReference type="FunFam" id="3.30.428.10:FF:000011">
    <property type="entry name" value="Fragile histidine triad"/>
    <property type="match status" value="1"/>
</dbReference>
<sequence length="443" mass="49385">MTDSSKPSLIAIVQMTATSNKADNFAVTKEKIEEASSLGAKVVFLPEACDYIADSHAQSLELAENMDGTLIKNYSELAVQNRIWISIGGFHNKSSSIDKMFNTHVLINSDGQIAGRYDKTHLFDVEIPEKKIKLKESDYIEKGGSIASPVESPVGKIGLGICYDVRFPEFSLSLARMGADIITYPSAFTVATGLAHWESILRARAIETQCFVVAAAQTGIHNSKRSSYGHAMVIDPWGTVIAQCREGTSLALAAIDLEYLRKVRREMPVFTHRRQDVYQLPTCGVLPVSPLPPDEATFNFGQVTIKGWAVFYQSRHSLAFVNRKCVVPGHVLVMPLKASRRIPDMQPDELSDLFLTSQIVQRGMELFHGVSSSNVAVQDGPDAGQSIQHVHVHILPRRPKDFKENDQVYDELNNHDKGPNVEWRQEEEMKREATELRLFFAKL</sequence>
<dbReference type="CDD" id="cd01275">
    <property type="entry name" value="FHIT"/>
    <property type="match status" value="1"/>
</dbReference>
<proteinExistence type="inferred from homology"/>
<dbReference type="PANTHER" id="PTHR23088">
    <property type="entry name" value="NITRILASE-RELATED"/>
    <property type="match status" value="1"/>
</dbReference>
<dbReference type="EMBL" id="GL732844">
    <property type="protein sequence ID" value="EFX64342.1"/>
    <property type="molecule type" value="Genomic_DNA"/>
</dbReference>
<feature type="binding site" evidence="12">
    <location>
        <position position="322"/>
    </location>
    <ligand>
        <name>substrate</name>
    </ligand>
</feature>
<accession>E9HV92</accession>
<evidence type="ECO:0000256" key="4">
    <source>
        <dbReference type="ARBA" id="ARBA00022741"/>
    </source>
</evidence>
<evidence type="ECO:0000256" key="5">
    <source>
        <dbReference type="ARBA" id="ARBA00022801"/>
    </source>
</evidence>
<comment type="cofactor">
    <cofactor evidence="1">
        <name>Mn(2+)</name>
        <dbReference type="ChEBI" id="CHEBI:29035"/>
    </cofactor>
</comment>
<dbReference type="eggNOG" id="KOG0807">
    <property type="taxonomic scope" value="Eukaryota"/>
</dbReference>
<keyword evidence="5" id="KW-0378">Hydrolase</keyword>
<protein>
    <recommendedName>
        <fullName evidence="10">Nitrilase and fragile histidine triad fusion protein NitFhit</fullName>
        <ecNumber evidence="3">3.6.1.29</ecNumber>
    </recommendedName>
</protein>
<comment type="similarity">
    <text evidence="9">In the N-terminal section; belongs to the UPF0012 family.</text>
</comment>
<keyword evidence="6" id="KW-0511">Multifunctional enzyme</keyword>
<dbReference type="CDD" id="cd07572">
    <property type="entry name" value="nit"/>
    <property type="match status" value="1"/>
</dbReference>
<keyword evidence="4" id="KW-0547">Nucleotide-binding</keyword>
<dbReference type="GO" id="GO:0016811">
    <property type="term" value="F:hydrolase activity, acting on carbon-nitrogen (but not peptide) bonds, in linear amides"/>
    <property type="evidence" value="ECO:0007669"/>
    <property type="project" value="InterPro"/>
</dbReference>
<evidence type="ECO:0000256" key="3">
    <source>
        <dbReference type="ARBA" id="ARBA00012377"/>
    </source>
</evidence>
<dbReference type="InterPro" id="IPR019808">
    <property type="entry name" value="Histidine_triad_CS"/>
</dbReference>
<evidence type="ECO:0000313" key="18">
    <source>
        <dbReference type="Proteomes" id="UP000000305"/>
    </source>
</evidence>
<feature type="active site" description="Tele-AMP-histidine intermediate" evidence="11">
    <location>
        <position position="391"/>
    </location>
</feature>
<evidence type="ECO:0000256" key="2">
    <source>
        <dbReference type="ARBA" id="ARBA00011881"/>
    </source>
</evidence>
<dbReference type="GO" id="GO:0006139">
    <property type="term" value="P:nucleobase-containing compound metabolic process"/>
    <property type="evidence" value="ECO:0000318"/>
    <property type="project" value="GO_Central"/>
</dbReference>
<dbReference type="Proteomes" id="UP000000305">
    <property type="component" value="Unassembled WGS sequence"/>
</dbReference>
<name>E9HV92_DAPPU</name>
<dbReference type="PROSITE" id="PS50263">
    <property type="entry name" value="CN_HYDROLASE"/>
    <property type="match status" value="1"/>
</dbReference>
<dbReference type="InterPro" id="IPR036526">
    <property type="entry name" value="C-N_Hydrolase_sf"/>
</dbReference>
<dbReference type="InterPro" id="IPR036265">
    <property type="entry name" value="HIT-like_sf"/>
</dbReference>
<feature type="domain" description="HIT" evidence="16">
    <location>
        <begin position="296"/>
        <end position="404"/>
    </location>
</feature>
<dbReference type="Pfam" id="PF00795">
    <property type="entry name" value="CN_hydrolase"/>
    <property type="match status" value="1"/>
</dbReference>
<dbReference type="PhylomeDB" id="E9HV92"/>
<dbReference type="FunCoup" id="E9HV92">
    <property type="interactions" value="630"/>
</dbReference>
<dbReference type="GO" id="GO:0047710">
    <property type="term" value="F:bis(5'-adenosyl)-triphosphatase activity"/>
    <property type="evidence" value="ECO:0000318"/>
    <property type="project" value="GO_Central"/>
</dbReference>
<dbReference type="OrthoDB" id="680339at2759"/>
<keyword evidence="18" id="KW-1185">Reference proteome</keyword>
<dbReference type="SUPFAM" id="SSF54197">
    <property type="entry name" value="HIT-like"/>
    <property type="match status" value="1"/>
</dbReference>
<organism evidence="17 18">
    <name type="scientific">Daphnia pulex</name>
    <name type="common">Water flea</name>
    <dbReference type="NCBI Taxonomy" id="6669"/>
    <lineage>
        <taxon>Eukaryota</taxon>
        <taxon>Metazoa</taxon>
        <taxon>Ecdysozoa</taxon>
        <taxon>Arthropoda</taxon>
        <taxon>Crustacea</taxon>
        <taxon>Branchiopoda</taxon>
        <taxon>Diplostraca</taxon>
        <taxon>Cladocera</taxon>
        <taxon>Anomopoda</taxon>
        <taxon>Daphniidae</taxon>
        <taxon>Daphnia</taxon>
    </lineage>
</organism>
<dbReference type="PROSITE" id="PS00892">
    <property type="entry name" value="HIT_1"/>
    <property type="match status" value="1"/>
</dbReference>
<evidence type="ECO:0000256" key="10">
    <source>
        <dbReference type="ARBA" id="ARBA00069577"/>
    </source>
</evidence>
<dbReference type="PANTHER" id="PTHR23088:SF27">
    <property type="entry name" value="DEAMINATED GLUTATHIONE AMIDASE"/>
    <property type="match status" value="1"/>
</dbReference>
<feature type="domain" description="CN hydrolase" evidence="15">
    <location>
        <begin position="8"/>
        <end position="257"/>
    </location>
</feature>
<dbReference type="HOGENOM" id="CLU_030130_12_1_1"/>
<dbReference type="STRING" id="6669.E9HV92"/>
<evidence type="ECO:0000256" key="13">
    <source>
        <dbReference type="PIRSR" id="PIRSR639383-3"/>
    </source>
</evidence>
<feature type="short sequence motif" description="Histidine triad motif" evidence="14">
    <location>
        <begin position="389"/>
        <end position="393"/>
    </location>
</feature>
<evidence type="ECO:0000259" key="15">
    <source>
        <dbReference type="PROSITE" id="PS50263"/>
    </source>
</evidence>
<evidence type="ECO:0000256" key="14">
    <source>
        <dbReference type="PROSITE-ProRule" id="PRU00464"/>
    </source>
</evidence>
<evidence type="ECO:0000256" key="6">
    <source>
        <dbReference type="ARBA" id="ARBA00023268"/>
    </source>
</evidence>
<evidence type="ECO:0000256" key="7">
    <source>
        <dbReference type="ARBA" id="ARBA00047780"/>
    </source>
</evidence>
<reference evidence="17 18" key="1">
    <citation type="journal article" date="2011" name="Science">
        <title>The ecoresponsive genome of Daphnia pulex.</title>
        <authorList>
            <person name="Colbourne J.K."/>
            <person name="Pfrender M.E."/>
            <person name="Gilbert D."/>
            <person name="Thomas W.K."/>
            <person name="Tucker A."/>
            <person name="Oakley T.H."/>
            <person name="Tokishita S."/>
            <person name="Aerts A."/>
            <person name="Arnold G.J."/>
            <person name="Basu M.K."/>
            <person name="Bauer D.J."/>
            <person name="Caceres C.E."/>
            <person name="Carmel L."/>
            <person name="Casola C."/>
            <person name="Choi J.H."/>
            <person name="Detter J.C."/>
            <person name="Dong Q."/>
            <person name="Dusheyko S."/>
            <person name="Eads B.D."/>
            <person name="Frohlich T."/>
            <person name="Geiler-Samerotte K.A."/>
            <person name="Gerlach D."/>
            <person name="Hatcher P."/>
            <person name="Jogdeo S."/>
            <person name="Krijgsveld J."/>
            <person name="Kriventseva E.V."/>
            <person name="Kultz D."/>
            <person name="Laforsch C."/>
            <person name="Lindquist E."/>
            <person name="Lopez J."/>
            <person name="Manak J.R."/>
            <person name="Muller J."/>
            <person name="Pangilinan J."/>
            <person name="Patwardhan R.P."/>
            <person name="Pitluck S."/>
            <person name="Pritham E.J."/>
            <person name="Rechtsteiner A."/>
            <person name="Rho M."/>
            <person name="Rogozin I.B."/>
            <person name="Sakarya O."/>
            <person name="Salamov A."/>
            <person name="Schaack S."/>
            <person name="Shapiro H."/>
            <person name="Shiga Y."/>
            <person name="Skalitzky C."/>
            <person name="Smith Z."/>
            <person name="Souvorov A."/>
            <person name="Sung W."/>
            <person name="Tang Z."/>
            <person name="Tsuchiya D."/>
            <person name="Tu H."/>
            <person name="Vos H."/>
            <person name="Wang M."/>
            <person name="Wolf Y.I."/>
            <person name="Yamagata H."/>
            <person name="Yamada T."/>
            <person name="Ye Y."/>
            <person name="Shaw J.R."/>
            <person name="Andrews J."/>
            <person name="Crease T.J."/>
            <person name="Tang H."/>
            <person name="Lucas S.M."/>
            <person name="Robertson H.M."/>
            <person name="Bork P."/>
            <person name="Koonin E.V."/>
            <person name="Zdobnov E.M."/>
            <person name="Grigoriev I.V."/>
            <person name="Lynch M."/>
            <person name="Boore J.L."/>
        </authorList>
    </citation>
    <scope>NUCLEOTIDE SEQUENCE [LARGE SCALE GENOMIC DNA]</scope>
</reference>
<dbReference type="InterPro" id="IPR039383">
    <property type="entry name" value="FHIT"/>
</dbReference>
<dbReference type="EC" id="3.6.1.29" evidence="3"/>
<evidence type="ECO:0000256" key="12">
    <source>
        <dbReference type="PIRSR" id="PIRSR639383-2"/>
    </source>
</evidence>
<feature type="binding site" evidence="12">
    <location>
        <position position="393"/>
    </location>
    <ligand>
        <name>substrate</name>
    </ligand>
</feature>
<dbReference type="AlphaFoldDB" id="E9HV92"/>
<dbReference type="GO" id="GO:0000166">
    <property type="term" value="F:nucleotide binding"/>
    <property type="evidence" value="ECO:0007669"/>
    <property type="project" value="UniProtKB-KW"/>
</dbReference>
<feature type="site" description="Important for induction of apoptosis" evidence="13">
    <location>
        <position position="409"/>
    </location>
</feature>
<dbReference type="Pfam" id="PF01230">
    <property type="entry name" value="HIT"/>
    <property type="match status" value="1"/>
</dbReference>
<dbReference type="InParanoid" id="E9HV92"/>
<feature type="binding site" evidence="12">
    <location>
        <position position="378"/>
    </location>
    <ligand>
        <name>substrate</name>
    </ligand>
</feature>
<dbReference type="FunFam" id="3.60.110.10:FF:000005">
    <property type="entry name" value="nitrilase homolog 1 isoform X1"/>
    <property type="match status" value="1"/>
</dbReference>
<dbReference type="InterPro" id="IPR045254">
    <property type="entry name" value="Nit1/2_C-N_Hydrolase"/>
</dbReference>
<dbReference type="Gene3D" id="3.60.110.10">
    <property type="entry name" value="Carbon-nitrogen hydrolase"/>
    <property type="match status" value="1"/>
</dbReference>
<dbReference type="KEGG" id="dpx:DAPPUDRAFT_334303"/>
<comment type="subunit">
    <text evidence="2">Homotetramer.</text>
</comment>
<dbReference type="InterPro" id="IPR003010">
    <property type="entry name" value="C-N_Hydrolase"/>
</dbReference>
<comment type="function">
    <text evidence="8">Cleaves A-5'-PPP-5'A to yield AMP and ADP.</text>
</comment>
<evidence type="ECO:0000256" key="9">
    <source>
        <dbReference type="ARBA" id="ARBA00061127"/>
    </source>
</evidence>
<gene>
    <name evidence="17" type="ORF">DAPPUDRAFT_334303</name>
</gene>
<comment type="catalytic activity">
    <reaction evidence="7">
        <text>P(1),P(3)-bis(5'-adenosyl) triphosphate + H2O = AMP + ADP + 2 H(+)</text>
        <dbReference type="Rhea" id="RHEA:13893"/>
        <dbReference type="ChEBI" id="CHEBI:15377"/>
        <dbReference type="ChEBI" id="CHEBI:15378"/>
        <dbReference type="ChEBI" id="CHEBI:58529"/>
        <dbReference type="ChEBI" id="CHEBI:456215"/>
        <dbReference type="ChEBI" id="CHEBI:456216"/>
        <dbReference type="EC" id="3.6.1.29"/>
    </reaction>
</comment>
<evidence type="ECO:0000256" key="8">
    <source>
        <dbReference type="ARBA" id="ARBA00057461"/>
    </source>
</evidence>
<evidence type="ECO:0000256" key="11">
    <source>
        <dbReference type="PIRSR" id="PIRSR639383-1"/>
    </source>
</evidence>
<dbReference type="SUPFAM" id="SSF56317">
    <property type="entry name" value="Carbon-nitrogen hydrolase"/>
    <property type="match status" value="1"/>
</dbReference>
<dbReference type="PROSITE" id="PS01227">
    <property type="entry name" value="UPF0012"/>
    <property type="match status" value="1"/>
</dbReference>
<dbReference type="InterPro" id="IPR001110">
    <property type="entry name" value="UPF0012_CS"/>
</dbReference>
<dbReference type="PROSITE" id="PS51084">
    <property type="entry name" value="HIT_2"/>
    <property type="match status" value="1"/>
</dbReference>
<dbReference type="OMA" id="GWHNKKR"/>
<dbReference type="eggNOG" id="KOG3379">
    <property type="taxonomic scope" value="Eukaryota"/>
</dbReference>
<evidence type="ECO:0000313" key="17">
    <source>
        <dbReference type="EMBL" id="EFX64342.1"/>
    </source>
</evidence>